<feature type="compositionally biased region" description="Low complexity" evidence="1">
    <location>
        <begin position="1"/>
        <end position="13"/>
    </location>
</feature>
<dbReference type="STRING" id="160492.XF_0586"/>
<dbReference type="PIR" id="D82789">
    <property type="entry name" value="D82789"/>
</dbReference>
<protein>
    <submittedName>
        <fullName evidence="2">Uncharacterized protein</fullName>
    </submittedName>
</protein>
<dbReference type="KEGG" id="xfa:XF_0586"/>
<feature type="region of interest" description="Disordered" evidence="1">
    <location>
        <begin position="1"/>
        <end position="22"/>
    </location>
</feature>
<evidence type="ECO:0000313" key="2">
    <source>
        <dbReference type="EMBL" id="AAF83396.1"/>
    </source>
</evidence>
<dbReference type="EMBL" id="AE003849">
    <property type="protein sequence ID" value="AAF83396.1"/>
    <property type="molecule type" value="Genomic_DNA"/>
</dbReference>
<evidence type="ECO:0000256" key="1">
    <source>
        <dbReference type="SAM" id="MobiDB-lite"/>
    </source>
</evidence>
<name>Q9PFS1_XYLFA</name>
<reference evidence="2 3" key="1">
    <citation type="journal article" date="2000" name="Nature">
        <title>The genome sequence of the plant pathogen Xylella fastidiosa.</title>
        <authorList>
            <person name="Simpson A.J."/>
            <person name="Reinach F.C."/>
            <person name="Arruda P."/>
            <person name="Abreu F.A."/>
            <person name="Acencio M."/>
            <person name="Alvarenga R."/>
            <person name="Alves L.M."/>
            <person name="Araya J.E."/>
            <person name="Baia G.S."/>
            <person name="Baptista C.S."/>
            <person name="Barros M.H."/>
            <person name="Bonaccorsi E.D."/>
            <person name="Bordin S."/>
            <person name="Bove J.M."/>
            <person name="Briones M.R."/>
            <person name="Bueno M.R."/>
            <person name="Camargo A.A."/>
            <person name="Camargo L.E."/>
            <person name="Carraro D.M."/>
            <person name="Carrer H."/>
            <person name="Colauto N.B."/>
            <person name="Colombo C."/>
            <person name="Costa F.F."/>
            <person name="Costa M.C."/>
            <person name="Costa-Neto C.M."/>
            <person name="Coutinho L.L."/>
            <person name="Cristofani M."/>
            <person name="Dias-Neto E."/>
            <person name="Docena C."/>
            <person name="El-Dorry H."/>
            <person name="Facincani A.P."/>
            <person name="Ferreira A.J."/>
            <person name="Ferreira V.C."/>
            <person name="Ferro J.A."/>
            <person name="Fraga J.S."/>
            <person name="Franca S.C."/>
            <person name="Franco M.C."/>
            <person name="Frohme M."/>
            <person name="Furlan L.R."/>
            <person name="Garnier M."/>
            <person name="Goldman G.H."/>
            <person name="Goldman M.H."/>
            <person name="Gomes S.L."/>
            <person name="Gruber A."/>
            <person name="Ho P.L."/>
            <person name="Hoheisel J.D."/>
            <person name="Junqueira M.L."/>
            <person name="Kemper E.L."/>
            <person name="Kitajima J.P."/>
            <person name="Krieger J.E."/>
            <person name="Kuramae E.E."/>
            <person name="Laigret F."/>
            <person name="Lambais M.R."/>
            <person name="Leite L.C."/>
            <person name="Lemos E.G."/>
            <person name="Lemos M.V."/>
            <person name="Lopes S.A."/>
            <person name="Lopes C.R."/>
            <person name="Machado J.A."/>
            <person name="Machado M.A."/>
            <person name="Madeira A.M."/>
            <person name="Madeira H.M."/>
            <person name="Marino C.L."/>
            <person name="Marques M.V."/>
            <person name="Martins E.A."/>
            <person name="Martins E.M."/>
            <person name="Matsukuma A.Y."/>
            <person name="Menck C.F."/>
            <person name="Miracca E.C."/>
            <person name="Miyaki C.Y."/>
            <person name="Monteriro-Vitorello C.B."/>
            <person name="Moon D.H."/>
            <person name="Nagai M.A."/>
            <person name="Nascimento A.L."/>
            <person name="Netto L.E."/>
            <person name="Nhani A.Jr."/>
            <person name="Nobrega F.G."/>
            <person name="Nunes L.R."/>
            <person name="Oliveira M.A."/>
            <person name="de Oliveira M.C."/>
            <person name="de Oliveira R.C."/>
            <person name="Palmieri D.A."/>
            <person name="Paris A."/>
            <person name="Peixoto B.R."/>
            <person name="Pereira G.A."/>
            <person name="Pereira H.A.Jr."/>
            <person name="Pesquero J.B."/>
            <person name="Quaggio R.B."/>
            <person name="Roberto P.G."/>
            <person name="Rodrigues V."/>
            <person name="de M Rosa A.J."/>
            <person name="de Rosa V.E.Jr."/>
            <person name="de Sa R.G."/>
            <person name="Santelli R.V."/>
            <person name="Sawasaki H.E."/>
            <person name="da Silva A.C."/>
            <person name="da Silva A.M."/>
            <person name="da Silva F.R."/>
            <person name="da Silva W.A.Jr."/>
            <person name="da Silveira J.F."/>
            <person name="Silvestri M.L."/>
            <person name="Siqueira W.J."/>
            <person name="de Souza A.A."/>
            <person name="de Souza A.P."/>
            <person name="Terenzi M.F."/>
            <person name="Truffi D."/>
            <person name="Tsai S.M."/>
            <person name="Tsuhako M.H."/>
            <person name="Vallada H."/>
            <person name="Van Sluys M.A."/>
            <person name="Verjovski-Almeida S."/>
            <person name="Vettore A.L."/>
            <person name="Zago M.A."/>
            <person name="Zatz M."/>
            <person name="Meidanis J."/>
            <person name="Setubal J.C."/>
        </authorList>
    </citation>
    <scope>NUCLEOTIDE SEQUENCE [LARGE SCALE GENOMIC DNA]</scope>
    <source>
        <strain evidence="2 3">9a5c</strain>
    </source>
</reference>
<organism evidence="2 3">
    <name type="scientific">Xylella fastidiosa (strain 9a5c)</name>
    <dbReference type="NCBI Taxonomy" id="160492"/>
    <lineage>
        <taxon>Bacteria</taxon>
        <taxon>Pseudomonadati</taxon>
        <taxon>Pseudomonadota</taxon>
        <taxon>Gammaproteobacteria</taxon>
        <taxon>Lysobacterales</taxon>
        <taxon>Lysobacteraceae</taxon>
        <taxon>Xylella</taxon>
    </lineage>
</organism>
<dbReference type="HOGENOM" id="CLU_2345975_0_0_6"/>
<dbReference type="Proteomes" id="UP000000812">
    <property type="component" value="Chromosome"/>
</dbReference>
<proteinExistence type="predicted"/>
<dbReference type="AlphaFoldDB" id="Q9PFS1"/>
<accession>Q9PFS1</accession>
<evidence type="ECO:0000313" key="3">
    <source>
        <dbReference type="Proteomes" id="UP000000812"/>
    </source>
</evidence>
<gene>
    <name evidence="2" type="ordered locus">XF_0586</name>
</gene>
<sequence>MTTTETSTPHPTEVSLLPQHRPHPYLTTTRDLASTKIILIVTPTVLIHTCLRSPASTQLSCLKPLRCCLGECNNQQSPYWTHTGTLPTTLGYSCPLP</sequence>